<evidence type="ECO:0000256" key="4">
    <source>
        <dbReference type="ARBA" id="ARBA00022806"/>
    </source>
</evidence>
<dbReference type="Pfam" id="PF00271">
    <property type="entry name" value="Helicase_C"/>
    <property type="match status" value="1"/>
</dbReference>
<keyword evidence="14" id="KW-1185">Reference proteome</keyword>
<feature type="compositionally biased region" description="Low complexity" evidence="8">
    <location>
        <begin position="729"/>
        <end position="748"/>
    </location>
</feature>
<dbReference type="InParanoid" id="B0WYL5"/>
<dbReference type="OrthoDB" id="196131at2759"/>
<feature type="compositionally biased region" description="Pro residues" evidence="8">
    <location>
        <begin position="62"/>
        <end position="71"/>
    </location>
</feature>
<feature type="region of interest" description="Disordered" evidence="8">
    <location>
        <begin position="775"/>
        <end position="839"/>
    </location>
</feature>
<reference evidence="13" key="2">
    <citation type="submission" date="2020-05" db="UniProtKB">
        <authorList>
            <consortium name="EnsemblMetazoa"/>
        </authorList>
    </citation>
    <scope>IDENTIFICATION</scope>
    <source>
        <strain evidence="13">JHB</strain>
    </source>
</reference>
<dbReference type="FunCoup" id="B0WYL5">
    <property type="interactions" value="157"/>
</dbReference>
<keyword evidence="2" id="KW-0547">Nucleotide-binding</keyword>
<feature type="domain" description="Helicase C-terminal" evidence="10">
    <location>
        <begin position="489"/>
        <end position="636"/>
    </location>
</feature>
<dbReference type="VEuPathDB" id="VectorBase:CPIJ012512"/>
<dbReference type="GO" id="GO:0031047">
    <property type="term" value="P:regulatory ncRNA-mediated gene silencing"/>
    <property type="evidence" value="ECO:0007669"/>
    <property type="project" value="UniProtKB-ARBA"/>
</dbReference>
<sequence length="935" mass="100156">MYDNEAVCTAAASGIVMQFQGNGQPHPGGYRPRSDKPDFYTGGAGGAGGPGGKPHYMNKPGGGPPSIPPFNPNGFGGPKPMYGNGPNGANAGGAPGGGGFNKFRSNNFGGPGGVGMGGGMIPKKDFGGPKLYGGPSFPGNGNPRFDKPMDSFGGPKKYNPMPNSYGGGMRNSYGPKPDYNNLTKEDRAKVQSLKAKFPGQTLTKPMWENLEPFEKDFYVPHPSVMARSVDEVQLFRENMQVTVMGNTVPHPTQTFDEGNFPEFVINEINKQGFPSPTAIQAQGWPIALSGRDMVGIAQTGSGKTLAYMLPAIVHIAHQKPLQRGDGPIVLVLAPTRELAQQIQTVVRDFGTHSKPNIRYTCIFGGALKGPQVRDLERGVEVVIATPGRLIDFLERGITNLRRCTYLVLDEADRMLDMGFEPQIRKIIEQIRPDRQVLMWSATWPKEVQALAEDFLHDYIQINVGSLNLSANHNIHQIVDICEENEKEGKLLSLLKEIASDVNNKIIIFVETKKKVEDLLKNIVRDGYGATSIHGDKSQSERDYVLQDFRHGKSTILVATDVAARGLDVEDVKYVINFDYPNSSEDYIHRIGRTGRCSSFGTAYTFFTPGNGRQARELLSVLEEAGQQPTPELISMAKSMPGGKGGRSRYNVRGALTSGGYGRMDQGGFGGPRGGGGFQKKPFENRFGGPPGGMGGNRFGSGPNGPNKFGGAGGGYRGADSWNKNGAGGYQQQQPYQAQNPQSGGQQQQLYEPHQQMRYQPKNMYQNQYEDFSNQMVGGAPQAFNGHQGTRFYQGKPHQGQGGLQQTQPGGPGGRYQPNNQYGADPKSAGGRPPYQPKQQQYNNSYAAAGTAAAYPAQLAAAAAAAAAAVGGGQTIPAAGFATGFDPLAGVQGAMGTFASSYQIPAAAAYYSYPAAAAPPPPPQTQTPQVVPPVQQ</sequence>
<keyword evidence="5" id="KW-0067">ATP-binding</keyword>
<dbReference type="InterPro" id="IPR000629">
    <property type="entry name" value="RNA-helicase_DEAD-box_CS"/>
</dbReference>
<feature type="compositionally biased region" description="Low complexity" evidence="8">
    <location>
        <begin position="803"/>
        <end position="820"/>
    </location>
</feature>
<dbReference type="FunFam" id="3.40.50.300:FF:000008">
    <property type="entry name" value="ATP-dependent RNA helicase RhlB"/>
    <property type="match status" value="1"/>
</dbReference>
<feature type="domain" description="DEAD-box RNA helicase Q" evidence="11">
    <location>
        <begin position="253"/>
        <end position="281"/>
    </location>
</feature>
<dbReference type="AlphaFoldDB" id="B0WYL5"/>
<dbReference type="KEGG" id="cqu:CpipJ_CPIJ012512"/>
<dbReference type="Gene3D" id="3.40.50.300">
    <property type="entry name" value="P-loop containing nucleotide triphosphate hydrolases"/>
    <property type="match status" value="2"/>
</dbReference>
<evidence type="ECO:0000259" key="9">
    <source>
        <dbReference type="PROSITE" id="PS51192"/>
    </source>
</evidence>
<keyword evidence="4 12" id="KW-0347">Helicase</keyword>
<dbReference type="SMART" id="SM00490">
    <property type="entry name" value="HELICc"/>
    <property type="match status" value="1"/>
</dbReference>
<feature type="short sequence motif" description="Q motif" evidence="7">
    <location>
        <begin position="253"/>
        <end position="281"/>
    </location>
</feature>
<dbReference type="EC" id="3.6.4.13" evidence="1"/>
<dbReference type="InterPro" id="IPR027417">
    <property type="entry name" value="P-loop_NTPase"/>
</dbReference>
<dbReference type="OMA" id="PNNGRQA"/>
<feature type="region of interest" description="Disordered" evidence="8">
    <location>
        <begin position="667"/>
        <end position="749"/>
    </location>
</feature>
<reference evidence="12" key="1">
    <citation type="submission" date="2007-03" db="EMBL/GenBank/DDBJ databases">
        <title>Annotation of Culex pipiens quinquefasciatus.</title>
        <authorList>
            <consortium name="The Broad Institute Genome Sequencing Platform"/>
            <person name="Atkinson P.W."/>
            <person name="Hemingway J."/>
            <person name="Christensen B.M."/>
            <person name="Higgs S."/>
            <person name="Kodira C."/>
            <person name="Hannick L."/>
            <person name="Megy K."/>
            <person name="O'Leary S."/>
            <person name="Pearson M."/>
            <person name="Haas B.J."/>
            <person name="Mauceli E."/>
            <person name="Wortman J.R."/>
            <person name="Lee N.H."/>
            <person name="Guigo R."/>
            <person name="Stanke M."/>
            <person name="Alvarado L."/>
            <person name="Amedeo P."/>
            <person name="Antoine C.H."/>
            <person name="Arensburger P."/>
            <person name="Bidwell S.L."/>
            <person name="Crawford M."/>
            <person name="Camaro F."/>
            <person name="Devon K."/>
            <person name="Engels R."/>
            <person name="Hammond M."/>
            <person name="Howarth C."/>
            <person name="Koehrsen M."/>
            <person name="Lawson D."/>
            <person name="Montgomery P."/>
            <person name="Nene V."/>
            <person name="Nusbaum C."/>
            <person name="Puiu D."/>
            <person name="Romero-Severson J."/>
            <person name="Severson D.W."/>
            <person name="Shumway M."/>
            <person name="Sisk P."/>
            <person name="Stolte C."/>
            <person name="Zeng Q."/>
            <person name="Eisenstadt E."/>
            <person name="Fraser-Liggett C."/>
            <person name="Strausberg R."/>
            <person name="Galagan J."/>
            <person name="Birren B."/>
            <person name="Collins F.H."/>
        </authorList>
    </citation>
    <scope>NUCLEOTIDE SEQUENCE [LARGE SCALE GENOMIC DNA]</scope>
    <source>
        <strain evidence="12">JHB</strain>
    </source>
</reference>
<evidence type="ECO:0000313" key="13">
    <source>
        <dbReference type="EnsemblMetazoa" id="CPIJ012512-PA"/>
    </source>
</evidence>
<evidence type="ECO:0000256" key="8">
    <source>
        <dbReference type="SAM" id="MobiDB-lite"/>
    </source>
</evidence>
<evidence type="ECO:0000313" key="12">
    <source>
        <dbReference type="EMBL" id="EDS37092.1"/>
    </source>
</evidence>
<proteinExistence type="predicted"/>
<dbReference type="PROSITE" id="PS51192">
    <property type="entry name" value="HELICASE_ATP_BIND_1"/>
    <property type="match status" value="1"/>
</dbReference>
<dbReference type="STRING" id="7176.B0WYL5"/>
<dbReference type="CDD" id="cd17966">
    <property type="entry name" value="DEADc_DDX5_DDX17"/>
    <property type="match status" value="1"/>
</dbReference>
<evidence type="ECO:0000256" key="3">
    <source>
        <dbReference type="ARBA" id="ARBA00022801"/>
    </source>
</evidence>
<feature type="compositionally biased region" description="Gly residues" evidence="8">
    <location>
        <begin position="90"/>
        <end position="100"/>
    </location>
</feature>
<feature type="region of interest" description="Disordered" evidence="8">
    <location>
        <begin position="914"/>
        <end position="935"/>
    </location>
</feature>
<feature type="compositionally biased region" description="Low complexity" evidence="8">
    <location>
        <begin position="925"/>
        <end position="935"/>
    </location>
</feature>
<gene>
    <name evidence="13" type="primary">6045075</name>
    <name evidence="12" type="ORF">CpipJ_CPIJ012512</name>
</gene>
<feature type="compositionally biased region" description="Low complexity" evidence="8">
    <location>
        <begin position="78"/>
        <end position="89"/>
    </location>
</feature>
<dbReference type="EnsemblMetazoa" id="CPIJ012512-RA">
    <property type="protein sequence ID" value="CPIJ012512-PA"/>
    <property type="gene ID" value="CPIJ012512"/>
</dbReference>
<dbReference type="HOGENOM" id="CLU_003041_16_0_1"/>
<dbReference type="PROSITE" id="PS51194">
    <property type="entry name" value="HELICASE_CTER"/>
    <property type="match status" value="1"/>
</dbReference>
<comment type="catalytic activity">
    <reaction evidence="6">
        <text>ATP + H2O = ADP + phosphate + H(+)</text>
        <dbReference type="Rhea" id="RHEA:13065"/>
        <dbReference type="ChEBI" id="CHEBI:15377"/>
        <dbReference type="ChEBI" id="CHEBI:15378"/>
        <dbReference type="ChEBI" id="CHEBI:30616"/>
        <dbReference type="ChEBI" id="CHEBI:43474"/>
        <dbReference type="ChEBI" id="CHEBI:456216"/>
        <dbReference type="EC" id="3.6.4.13"/>
    </reaction>
</comment>
<evidence type="ECO:0000259" key="10">
    <source>
        <dbReference type="PROSITE" id="PS51194"/>
    </source>
</evidence>
<dbReference type="eggNOG" id="KOG0331">
    <property type="taxonomic scope" value="Eukaryota"/>
</dbReference>
<feature type="compositionally biased region" description="Gly residues" evidence="8">
    <location>
        <begin position="688"/>
        <end position="716"/>
    </location>
</feature>
<dbReference type="CDD" id="cd18787">
    <property type="entry name" value="SF2_C_DEAD"/>
    <property type="match status" value="1"/>
</dbReference>
<dbReference type="InterPro" id="IPR014014">
    <property type="entry name" value="RNA_helicase_DEAD_Q_motif"/>
</dbReference>
<dbReference type="FunFam" id="3.40.50.300:FF:000079">
    <property type="entry name" value="probable ATP-dependent RNA helicase DDX17"/>
    <property type="match status" value="1"/>
</dbReference>
<feature type="compositionally biased region" description="Gly residues" evidence="8">
    <location>
        <begin position="42"/>
        <end position="52"/>
    </location>
</feature>
<organism>
    <name type="scientific">Culex quinquefasciatus</name>
    <name type="common">Southern house mosquito</name>
    <name type="synonym">Culex pungens</name>
    <dbReference type="NCBI Taxonomy" id="7176"/>
    <lineage>
        <taxon>Eukaryota</taxon>
        <taxon>Metazoa</taxon>
        <taxon>Ecdysozoa</taxon>
        <taxon>Arthropoda</taxon>
        <taxon>Hexapoda</taxon>
        <taxon>Insecta</taxon>
        <taxon>Pterygota</taxon>
        <taxon>Neoptera</taxon>
        <taxon>Endopterygota</taxon>
        <taxon>Diptera</taxon>
        <taxon>Nematocera</taxon>
        <taxon>Culicoidea</taxon>
        <taxon>Culicidae</taxon>
        <taxon>Culicinae</taxon>
        <taxon>Culicini</taxon>
        <taxon>Culex</taxon>
        <taxon>Culex</taxon>
    </lineage>
</organism>
<evidence type="ECO:0000259" key="11">
    <source>
        <dbReference type="PROSITE" id="PS51195"/>
    </source>
</evidence>
<dbReference type="InterPro" id="IPR001650">
    <property type="entry name" value="Helicase_C-like"/>
</dbReference>
<dbReference type="SMART" id="SM00487">
    <property type="entry name" value="DEXDc"/>
    <property type="match status" value="1"/>
</dbReference>
<dbReference type="GO" id="GO:0016787">
    <property type="term" value="F:hydrolase activity"/>
    <property type="evidence" value="ECO:0007669"/>
    <property type="project" value="UniProtKB-KW"/>
</dbReference>
<dbReference type="PANTHER" id="PTHR47958">
    <property type="entry name" value="ATP-DEPENDENT RNA HELICASE DBP3"/>
    <property type="match status" value="1"/>
</dbReference>
<dbReference type="PROSITE" id="PS00039">
    <property type="entry name" value="DEAD_ATP_HELICASE"/>
    <property type="match status" value="1"/>
</dbReference>
<evidence type="ECO:0000313" key="14">
    <source>
        <dbReference type="Proteomes" id="UP000002320"/>
    </source>
</evidence>
<dbReference type="PROSITE" id="PS51195">
    <property type="entry name" value="Q_MOTIF"/>
    <property type="match status" value="1"/>
</dbReference>
<dbReference type="EMBL" id="DS232191">
    <property type="protein sequence ID" value="EDS37092.1"/>
    <property type="molecule type" value="Genomic_DNA"/>
</dbReference>
<evidence type="ECO:0000256" key="5">
    <source>
        <dbReference type="ARBA" id="ARBA00022840"/>
    </source>
</evidence>
<dbReference type="Pfam" id="PF00270">
    <property type="entry name" value="DEAD"/>
    <property type="match status" value="1"/>
</dbReference>
<keyword evidence="3" id="KW-0378">Hydrolase</keyword>
<dbReference type="Proteomes" id="UP000002320">
    <property type="component" value="Unassembled WGS sequence"/>
</dbReference>
<accession>B0WYL5</accession>
<dbReference type="GO" id="GO:0003676">
    <property type="term" value="F:nucleic acid binding"/>
    <property type="evidence" value="ECO:0007669"/>
    <property type="project" value="InterPro"/>
</dbReference>
<feature type="compositionally biased region" description="Gly residues" evidence="8">
    <location>
        <begin position="667"/>
        <end position="677"/>
    </location>
</feature>
<dbReference type="SUPFAM" id="SSF52540">
    <property type="entry name" value="P-loop containing nucleoside triphosphate hydrolases"/>
    <property type="match status" value="1"/>
</dbReference>
<feature type="domain" description="Helicase ATP-binding" evidence="9">
    <location>
        <begin position="284"/>
        <end position="461"/>
    </location>
</feature>
<dbReference type="InterPro" id="IPR014001">
    <property type="entry name" value="Helicase_ATP-bd"/>
</dbReference>
<name>B0WYL5_CULQU</name>
<dbReference type="VEuPathDB" id="VectorBase:CQUJHB002747"/>
<evidence type="ECO:0000256" key="1">
    <source>
        <dbReference type="ARBA" id="ARBA00012552"/>
    </source>
</evidence>
<dbReference type="InterPro" id="IPR011545">
    <property type="entry name" value="DEAD/DEAH_box_helicase_dom"/>
</dbReference>
<dbReference type="GO" id="GO:0005524">
    <property type="term" value="F:ATP binding"/>
    <property type="evidence" value="ECO:0007669"/>
    <property type="project" value="UniProtKB-KW"/>
</dbReference>
<evidence type="ECO:0000256" key="6">
    <source>
        <dbReference type="ARBA" id="ARBA00047984"/>
    </source>
</evidence>
<dbReference type="GO" id="GO:0003724">
    <property type="term" value="F:RNA helicase activity"/>
    <property type="evidence" value="ECO:0007669"/>
    <property type="project" value="UniProtKB-EC"/>
</dbReference>
<evidence type="ECO:0000256" key="7">
    <source>
        <dbReference type="PROSITE-ProRule" id="PRU00552"/>
    </source>
</evidence>
<protein>
    <recommendedName>
        <fullName evidence="1">RNA helicase</fullName>
        <ecNumber evidence="1">3.6.4.13</ecNumber>
    </recommendedName>
</protein>
<evidence type="ECO:0000256" key="2">
    <source>
        <dbReference type="ARBA" id="ARBA00022741"/>
    </source>
</evidence>
<feature type="region of interest" description="Disordered" evidence="8">
    <location>
        <begin position="22"/>
        <end position="104"/>
    </location>
</feature>